<keyword evidence="1" id="KW-0418">Kinase</keyword>
<dbReference type="AlphaFoldDB" id="A0A2P2K6M0"/>
<evidence type="ECO:0000313" key="1">
    <source>
        <dbReference type="EMBL" id="MBX01382.1"/>
    </source>
</evidence>
<sequence length="54" mass="6044">MKATIAVVSCMSAGTDGQVHVPECTHKNYYTNILADVIMNHVEDLNKYLFILQC</sequence>
<keyword evidence="1" id="KW-0808">Transferase</keyword>
<dbReference type="EMBL" id="GGEC01020898">
    <property type="protein sequence ID" value="MBX01382.1"/>
    <property type="molecule type" value="Transcribed_RNA"/>
</dbReference>
<accession>A0A2P2K6M0</accession>
<organism evidence="1">
    <name type="scientific">Rhizophora mucronata</name>
    <name type="common">Asiatic mangrove</name>
    <dbReference type="NCBI Taxonomy" id="61149"/>
    <lineage>
        <taxon>Eukaryota</taxon>
        <taxon>Viridiplantae</taxon>
        <taxon>Streptophyta</taxon>
        <taxon>Embryophyta</taxon>
        <taxon>Tracheophyta</taxon>
        <taxon>Spermatophyta</taxon>
        <taxon>Magnoliopsida</taxon>
        <taxon>eudicotyledons</taxon>
        <taxon>Gunneridae</taxon>
        <taxon>Pentapetalae</taxon>
        <taxon>rosids</taxon>
        <taxon>fabids</taxon>
        <taxon>Malpighiales</taxon>
        <taxon>Rhizophoraceae</taxon>
        <taxon>Rhizophora</taxon>
    </lineage>
</organism>
<reference evidence="1" key="1">
    <citation type="submission" date="2018-02" db="EMBL/GenBank/DDBJ databases">
        <title>Rhizophora mucronata_Transcriptome.</title>
        <authorList>
            <person name="Meera S.P."/>
            <person name="Sreeshan A."/>
            <person name="Augustine A."/>
        </authorList>
    </citation>
    <scope>NUCLEOTIDE SEQUENCE</scope>
    <source>
        <tissue evidence="1">Leaf</tissue>
    </source>
</reference>
<dbReference type="GO" id="GO:0016301">
    <property type="term" value="F:kinase activity"/>
    <property type="evidence" value="ECO:0007669"/>
    <property type="project" value="UniProtKB-KW"/>
</dbReference>
<name>A0A2P2K6M0_RHIMU</name>
<proteinExistence type="predicted"/>
<protein>
    <submittedName>
        <fullName evidence="1">Putative galactokinase protein</fullName>
    </submittedName>
</protein>